<accession>A0A8S5RX94</accession>
<dbReference type="EMBL" id="BK032506">
    <property type="protein sequence ID" value="DAF43390.1"/>
    <property type="molecule type" value="Genomic_DNA"/>
</dbReference>
<sequence length="142" mass="16907">MLEKFFKNKKRLSEEPEEKPLDHYRTYVYHHIKTVLEDGKLYDTSASKKAFVDYTSLQEVAFNVSKRRVYFLSPHGRWFSANEKTETKDEAIKDVGKFRIQTVKTIITYNDLRIEQEDDVRTVMGKNGYELYKEYFGEVEEA</sequence>
<name>A0A8S5RX94_9CAUD</name>
<protein>
    <submittedName>
        <fullName evidence="1">Uncharacterized protein</fullName>
    </submittedName>
</protein>
<reference evidence="1" key="1">
    <citation type="journal article" date="2021" name="Proc. Natl. Acad. Sci. U.S.A.">
        <title>A Catalog of Tens of Thousands of Viruses from Human Metagenomes Reveals Hidden Associations with Chronic Diseases.</title>
        <authorList>
            <person name="Tisza M.J."/>
            <person name="Buck C.B."/>
        </authorList>
    </citation>
    <scope>NUCLEOTIDE SEQUENCE</scope>
    <source>
        <strain evidence="1">CtEJG5</strain>
    </source>
</reference>
<organism evidence="1">
    <name type="scientific">Siphoviridae sp. ctEJG5</name>
    <dbReference type="NCBI Taxonomy" id="2827814"/>
    <lineage>
        <taxon>Viruses</taxon>
        <taxon>Duplodnaviria</taxon>
        <taxon>Heunggongvirae</taxon>
        <taxon>Uroviricota</taxon>
        <taxon>Caudoviricetes</taxon>
    </lineage>
</organism>
<evidence type="ECO:0000313" key="1">
    <source>
        <dbReference type="EMBL" id="DAF43390.1"/>
    </source>
</evidence>
<proteinExistence type="predicted"/>